<dbReference type="AlphaFoldDB" id="A0A174ZFC6"/>
<protein>
    <submittedName>
        <fullName evidence="1">Uncharacterized protein</fullName>
    </submittedName>
</protein>
<name>A0A174ZFC6_9FIRM</name>
<reference evidence="1 2" key="1">
    <citation type="submission" date="2015-09" db="EMBL/GenBank/DDBJ databases">
        <authorList>
            <consortium name="Pathogen Informatics"/>
        </authorList>
    </citation>
    <scope>NUCLEOTIDE SEQUENCE [LARGE SCALE GENOMIC DNA]</scope>
    <source>
        <strain evidence="1 2">2789STDY5834878</strain>
    </source>
</reference>
<organism evidence="1 2">
    <name type="scientific">Lachnospira eligens</name>
    <dbReference type="NCBI Taxonomy" id="39485"/>
    <lineage>
        <taxon>Bacteria</taxon>
        <taxon>Bacillati</taxon>
        <taxon>Bacillota</taxon>
        <taxon>Clostridia</taxon>
        <taxon>Lachnospirales</taxon>
        <taxon>Lachnospiraceae</taxon>
        <taxon>Lachnospira</taxon>
    </lineage>
</organism>
<sequence length="78" mass="9214">MENKENYIRKDIVKSVEKAIVEIFNCNNRSSDLSVVDVIEAAKELHNLNEAEETELYLFVKYTQIRFIRFFNVVVKSK</sequence>
<proteinExistence type="predicted"/>
<dbReference type="RefSeq" id="WP_055286453.1">
    <property type="nucleotide sequence ID" value="NZ_CABIXW010000003.1"/>
</dbReference>
<dbReference type="EMBL" id="CZBV01000003">
    <property type="protein sequence ID" value="CUQ82691.1"/>
    <property type="molecule type" value="Genomic_DNA"/>
</dbReference>
<dbReference type="Proteomes" id="UP000095780">
    <property type="component" value="Unassembled WGS sequence"/>
</dbReference>
<evidence type="ECO:0000313" key="1">
    <source>
        <dbReference type="EMBL" id="CUQ82691.1"/>
    </source>
</evidence>
<accession>A0A174ZFC6</accession>
<gene>
    <name evidence="1" type="ORF">ERS852492_01013</name>
</gene>
<evidence type="ECO:0000313" key="2">
    <source>
        <dbReference type="Proteomes" id="UP000095780"/>
    </source>
</evidence>